<dbReference type="EMBL" id="MLJW01001931">
    <property type="protein sequence ID" value="OIQ76223.1"/>
    <property type="molecule type" value="Genomic_DNA"/>
</dbReference>
<keyword evidence="2" id="KW-0560">Oxidoreductase</keyword>
<dbReference type="AlphaFoldDB" id="A0A1J5Q891"/>
<dbReference type="PANTHER" id="PTHR42923">
    <property type="entry name" value="PROTOPORPHYRINOGEN OXIDASE"/>
    <property type="match status" value="1"/>
</dbReference>
<name>A0A1J5Q891_9ZZZZ</name>
<dbReference type="InterPro" id="IPR002937">
    <property type="entry name" value="Amino_oxidase"/>
</dbReference>
<comment type="caution">
    <text evidence="2">The sequence shown here is derived from an EMBL/GenBank/DDBJ whole genome shotgun (WGS) entry which is preliminary data.</text>
</comment>
<dbReference type="EC" id="1.3.5.5" evidence="2"/>
<protein>
    <submittedName>
        <fullName evidence="2">15-cis-phytoene desaturase</fullName>
        <ecNumber evidence="2">1.3.5.5</ecNumber>
    </submittedName>
</protein>
<evidence type="ECO:0000259" key="1">
    <source>
        <dbReference type="Pfam" id="PF01593"/>
    </source>
</evidence>
<gene>
    <name evidence="2" type="primary">pds_7</name>
    <name evidence="2" type="ORF">GALL_421020</name>
</gene>
<reference evidence="2" key="1">
    <citation type="submission" date="2016-10" db="EMBL/GenBank/DDBJ databases">
        <title>Sequence of Gallionella enrichment culture.</title>
        <authorList>
            <person name="Poehlein A."/>
            <person name="Muehling M."/>
            <person name="Daniel R."/>
        </authorList>
    </citation>
    <scope>NUCLEOTIDE SEQUENCE</scope>
</reference>
<accession>A0A1J5Q891</accession>
<dbReference type="InterPro" id="IPR036188">
    <property type="entry name" value="FAD/NAD-bd_sf"/>
</dbReference>
<feature type="domain" description="Amine oxidase" evidence="1">
    <location>
        <begin position="23"/>
        <end position="438"/>
    </location>
</feature>
<dbReference type="InterPro" id="IPR050464">
    <property type="entry name" value="Zeta_carotene_desat/Oxidored"/>
</dbReference>
<proteinExistence type="predicted"/>
<dbReference type="NCBIfam" id="TIGR03467">
    <property type="entry name" value="HpnE"/>
    <property type="match status" value="1"/>
</dbReference>
<organism evidence="2">
    <name type="scientific">mine drainage metagenome</name>
    <dbReference type="NCBI Taxonomy" id="410659"/>
    <lineage>
        <taxon>unclassified sequences</taxon>
        <taxon>metagenomes</taxon>
        <taxon>ecological metagenomes</taxon>
    </lineage>
</organism>
<dbReference type="PANTHER" id="PTHR42923:SF47">
    <property type="entry name" value="BLR3003 PROTEIN"/>
    <property type="match status" value="1"/>
</dbReference>
<evidence type="ECO:0000313" key="2">
    <source>
        <dbReference type="EMBL" id="OIQ76223.1"/>
    </source>
</evidence>
<dbReference type="GO" id="GO:0016491">
    <property type="term" value="F:oxidoreductase activity"/>
    <property type="evidence" value="ECO:0007669"/>
    <property type="project" value="UniProtKB-KW"/>
</dbReference>
<dbReference type="InterPro" id="IPR017830">
    <property type="entry name" value="SQase_HpnE"/>
</dbReference>
<dbReference type="Gene3D" id="3.50.50.60">
    <property type="entry name" value="FAD/NAD(P)-binding domain"/>
    <property type="match status" value="1"/>
</dbReference>
<sequence>MVGLENLGAQLKPRVAIIGGGCAGLAAAAELAAAGIPASIFEASRQLGGRARGLNWKGRRLDNGQHILLGAYSETLRLLQLTGVDLATALLRLPLQLMQHRQFELCASPHLPAPLHILSGLLGAKGLRLRERLAALRFMAALKLTGFRLPQDEPLCGFLTRHHQPEKLVRWLWEPLCLAALNTPLEQASTQVFLNVLRDSFSRARADSDLLLPRQDLSALLMEPLARYIQANGGDIRLGTSIGAIRIREDGFAIHYGDQADCFSHVILAVSPFRTGELVAALPGLQAAARMCAAFSYQPIYTVYLQYPETVRLDFPMTGLLHGHAQWVLDRGVMDGQAGLLAVVISAAGPHQELTQEALAREITAELGMAFPALPPPLWHKVIAEKRATFACTPGLSRPAQRTPLPNFYLAGDYTAGDYPATIEGAVRSGVKCAQLILATS</sequence>
<dbReference type="SUPFAM" id="SSF51905">
    <property type="entry name" value="FAD/NAD(P)-binding domain"/>
    <property type="match status" value="1"/>
</dbReference>
<dbReference type="Pfam" id="PF01593">
    <property type="entry name" value="Amino_oxidase"/>
    <property type="match status" value="1"/>
</dbReference>